<dbReference type="GO" id="GO:0032259">
    <property type="term" value="P:methylation"/>
    <property type="evidence" value="ECO:0007669"/>
    <property type="project" value="UniProtKB-KW"/>
</dbReference>
<evidence type="ECO:0000256" key="6">
    <source>
        <dbReference type="ARBA" id="ARBA00047941"/>
    </source>
</evidence>
<dbReference type="InterPro" id="IPR029063">
    <property type="entry name" value="SAM-dependent_MTases_sf"/>
</dbReference>
<name>A0A4U1BWS4_9SPHI</name>
<dbReference type="SUPFAM" id="SSF53335">
    <property type="entry name" value="S-adenosyl-L-methionine-dependent methyltransferases"/>
    <property type="match status" value="1"/>
</dbReference>
<organism evidence="10 11">
    <name type="scientific">Pedobacter cryophilus</name>
    <dbReference type="NCBI Taxonomy" id="2571271"/>
    <lineage>
        <taxon>Bacteria</taxon>
        <taxon>Pseudomonadati</taxon>
        <taxon>Bacteroidota</taxon>
        <taxon>Sphingobacteriia</taxon>
        <taxon>Sphingobacteriales</taxon>
        <taxon>Sphingobacteriaceae</taxon>
        <taxon>Pedobacter</taxon>
    </lineage>
</organism>
<accession>A0A4U1BWS4</accession>
<keyword evidence="10" id="KW-0489">Methyltransferase</keyword>
<dbReference type="PANTHER" id="PTHR43675:SF8">
    <property type="entry name" value="ARSENITE METHYLTRANSFERASE"/>
    <property type="match status" value="1"/>
</dbReference>
<comment type="caution">
    <text evidence="10">The sequence shown here is derived from an EMBL/GenBank/DDBJ whole genome shotgun (WGS) entry which is preliminary data.</text>
</comment>
<evidence type="ECO:0000259" key="9">
    <source>
        <dbReference type="Pfam" id="PF13847"/>
    </source>
</evidence>
<comment type="catalytic activity">
    <reaction evidence="7">
        <text>arsenic triglutathione + 2 [thioredoxin]-dithiol + 2 S-adenosyl-L-methionine + H2O = dimethylarsinous acid + 2 [thioredoxin]-disulfide + 3 glutathione + 2 S-adenosyl-L-homocysteine + 2 H(+)</text>
        <dbReference type="Rhea" id="RHEA:69464"/>
        <dbReference type="Rhea" id="RHEA-COMP:10698"/>
        <dbReference type="Rhea" id="RHEA-COMP:10700"/>
        <dbReference type="ChEBI" id="CHEBI:15377"/>
        <dbReference type="ChEBI" id="CHEBI:15378"/>
        <dbReference type="ChEBI" id="CHEBI:23808"/>
        <dbReference type="ChEBI" id="CHEBI:29950"/>
        <dbReference type="ChEBI" id="CHEBI:50058"/>
        <dbReference type="ChEBI" id="CHEBI:57856"/>
        <dbReference type="ChEBI" id="CHEBI:57925"/>
        <dbReference type="ChEBI" id="CHEBI:59789"/>
        <dbReference type="ChEBI" id="CHEBI:183640"/>
        <dbReference type="EC" id="2.1.1.137"/>
    </reaction>
</comment>
<dbReference type="GO" id="GO:0030791">
    <property type="term" value="F:arsenite methyltransferase activity"/>
    <property type="evidence" value="ECO:0007669"/>
    <property type="project" value="UniProtKB-EC"/>
</dbReference>
<comment type="catalytic activity">
    <reaction evidence="6">
        <text>arsenic triglutathione + [thioredoxin]-dithiol + S-adenosyl-L-methionine + 2 H2O = methylarsonous acid + [thioredoxin]-disulfide + 3 glutathione + S-adenosyl-L-homocysteine + H(+)</text>
        <dbReference type="Rhea" id="RHEA:69460"/>
        <dbReference type="Rhea" id="RHEA-COMP:10698"/>
        <dbReference type="Rhea" id="RHEA-COMP:10700"/>
        <dbReference type="ChEBI" id="CHEBI:15377"/>
        <dbReference type="ChEBI" id="CHEBI:15378"/>
        <dbReference type="ChEBI" id="CHEBI:17826"/>
        <dbReference type="ChEBI" id="CHEBI:29950"/>
        <dbReference type="ChEBI" id="CHEBI:50058"/>
        <dbReference type="ChEBI" id="CHEBI:57856"/>
        <dbReference type="ChEBI" id="CHEBI:57925"/>
        <dbReference type="ChEBI" id="CHEBI:59789"/>
        <dbReference type="ChEBI" id="CHEBI:183640"/>
        <dbReference type="EC" id="2.1.1.137"/>
    </reaction>
</comment>
<evidence type="ECO:0000256" key="1">
    <source>
        <dbReference type="ARBA" id="ARBA00022679"/>
    </source>
</evidence>
<dbReference type="PANTHER" id="PTHR43675">
    <property type="entry name" value="ARSENITE METHYLTRANSFERASE"/>
    <property type="match status" value="1"/>
</dbReference>
<dbReference type="InterPro" id="IPR025714">
    <property type="entry name" value="Methyltranfer_dom"/>
</dbReference>
<dbReference type="OrthoDB" id="9770553at2"/>
<evidence type="ECO:0000256" key="5">
    <source>
        <dbReference type="ARBA" id="ARBA00034545"/>
    </source>
</evidence>
<dbReference type="Gene3D" id="3.40.50.150">
    <property type="entry name" value="Vaccinia Virus protein VP39"/>
    <property type="match status" value="1"/>
</dbReference>
<keyword evidence="2" id="KW-0949">S-adenosyl-L-methionine</keyword>
<evidence type="ECO:0000256" key="4">
    <source>
        <dbReference type="ARBA" id="ARBA00034521"/>
    </source>
</evidence>
<dbReference type="Proteomes" id="UP000308181">
    <property type="component" value="Unassembled WGS sequence"/>
</dbReference>
<evidence type="ECO:0000313" key="10">
    <source>
        <dbReference type="EMBL" id="TKB97068.1"/>
    </source>
</evidence>
<keyword evidence="11" id="KW-1185">Reference proteome</keyword>
<evidence type="ECO:0000313" key="11">
    <source>
        <dbReference type="Proteomes" id="UP000308181"/>
    </source>
</evidence>
<dbReference type="InterPro" id="IPR026669">
    <property type="entry name" value="Arsenite_MeTrfase-like"/>
</dbReference>
<protein>
    <recommendedName>
        <fullName evidence="5">Arsenite methyltransferase</fullName>
        <ecNumber evidence="4">2.1.1.137</ecNumber>
    </recommendedName>
</protein>
<evidence type="ECO:0000256" key="7">
    <source>
        <dbReference type="ARBA" id="ARBA00047943"/>
    </source>
</evidence>
<dbReference type="Gene3D" id="3.40.5.100">
    <property type="match status" value="1"/>
</dbReference>
<dbReference type="CDD" id="cd02440">
    <property type="entry name" value="AdoMet_MTases"/>
    <property type="match status" value="1"/>
</dbReference>
<proteinExistence type="inferred from homology"/>
<keyword evidence="1 10" id="KW-0808">Transferase</keyword>
<gene>
    <name evidence="10" type="ORF">FA046_11420</name>
</gene>
<dbReference type="Pfam" id="PF13847">
    <property type="entry name" value="Methyltransf_31"/>
    <property type="match status" value="1"/>
</dbReference>
<comment type="catalytic activity">
    <reaction evidence="8">
        <text>arsenic triglutathione + 3 [thioredoxin]-dithiol + 3 S-adenosyl-L-methionine = trimethylarsine + 3 [thioredoxin]-disulfide + 3 glutathione + 3 S-adenosyl-L-homocysteine + 3 H(+)</text>
        <dbReference type="Rhea" id="RHEA:69432"/>
        <dbReference type="Rhea" id="RHEA-COMP:10698"/>
        <dbReference type="Rhea" id="RHEA-COMP:10700"/>
        <dbReference type="ChEBI" id="CHEBI:15378"/>
        <dbReference type="ChEBI" id="CHEBI:27130"/>
        <dbReference type="ChEBI" id="CHEBI:29950"/>
        <dbReference type="ChEBI" id="CHEBI:50058"/>
        <dbReference type="ChEBI" id="CHEBI:57856"/>
        <dbReference type="ChEBI" id="CHEBI:57925"/>
        <dbReference type="ChEBI" id="CHEBI:59789"/>
        <dbReference type="ChEBI" id="CHEBI:183640"/>
        <dbReference type="EC" id="2.1.1.137"/>
    </reaction>
</comment>
<feature type="domain" description="Methyltransferase" evidence="9">
    <location>
        <begin position="61"/>
        <end position="215"/>
    </location>
</feature>
<sequence length="347" mass="39026">MHKEVQNYYGKELQQTSDLKTNACCTLTAPPKHIMEALRNVHDEVHAKYYGCGLTIPNQLEGLRILDLGSGSGRDCYIAAQLVGENGAVVGVDMTDEQLAVANKHLEYHRENFGYQKSNVTFIKGNIEHLDELGFEPESFDLIISNCVINLATDKQKVLSDAFKLLKKGGEMYFSDVYADRRFPKILQNNPILWGECLSGALYWNDFLNYTKNAGFTDPRVVENKPISVSNQEIEALMGDIKVFSVTYRLFKIEGLESDCEDYGQAVAYKGNILESANAFDLDDHHNFPKGKVMPVCGNTYKMLFDTRYRDAFDFYGTWDTHYGIFEGCGGKMPFNANSSSTSESCC</sequence>
<reference evidence="10 11" key="1">
    <citation type="submission" date="2019-04" db="EMBL/GenBank/DDBJ databases">
        <title>Pedobacter sp. AR-3-17 sp. nov., isolated from Arctic soil.</title>
        <authorList>
            <person name="Dahal R.H."/>
            <person name="Kim D.-U."/>
        </authorList>
    </citation>
    <scope>NUCLEOTIDE SEQUENCE [LARGE SCALE GENOMIC DNA]</scope>
    <source>
        <strain evidence="10 11">AR-3-17</strain>
    </source>
</reference>
<comment type="similarity">
    <text evidence="3">Belongs to the methyltransferase superfamily. Arsenite methyltransferase family.</text>
</comment>
<evidence type="ECO:0000256" key="3">
    <source>
        <dbReference type="ARBA" id="ARBA00034487"/>
    </source>
</evidence>
<evidence type="ECO:0000256" key="2">
    <source>
        <dbReference type="ARBA" id="ARBA00022691"/>
    </source>
</evidence>
<dbReference type="AlphaFoldDB" id="A0A4U1BWS4"/>
<dbReference type="EC" id="2.1.1.137" evidence="4"/>
<evidence type="ECO:0000256" key="8">
    <source>
        <dbReference type="ARBA" id="ARBA00048428"/>
    </source>
</evidence>
<dbReference type="EMBL" id="SWBP01000004">
    <property type="protein sequence ID" value="TKB97068.1"/>
    <property type="molecule type" value="Genomic_DNA"/>
</dbReference>